<proteinExistence type="predicted"/>
<name>A0A815BSG1_9BILA</name>
<feature type="transmembrane region" description="Helical" evidence="1">
    <location>
        <begin position="130"/>
        <end position="152"/>
    </location>
</feature>
<organism evidence="2 3">
    <name type="scientific">Rotaria magnacalcarata</name>
    <dbReference type="NCBI Taxonomy" id="392030"/>
    <lineage>
        <taxon>Eukaryota</taxon>
        <taxon>Metazoa</taxon>
        <taxon>Spiralia</taxon>
        <taxon>Gnathifera</taxon>
        <taxon>Rotifera</taxon>
        <taxon>Eurotatoria</taxon>
        <taxon>Bdelloidea</taxon>
        <taxon>Philodinida</taxon>
        <taxon>Philodinidae</taxon>
        <taxon>Rotaria</taxon>
    </lineage>
</organism>
<keyword evidence="1" id="KW-0812">Transmembrane</keyword>
<dbReference type="Gene3D" id="1.20.1070.10">
    <property type="entry name" value="Rhodopsin 7-helix transmembrane proteins"/>
    <property type="match status" value="1"/>
</dbReference>
<dbReference type="EMBL" id="CAJNOW010000439">
    <property type="protein sequence ID" value="CAF1276914.1"/>
    <property type="molecule type" value="Genomic_DNA"/>
</dbReference>
<evidence type="ECO:0000256" key="1">
    <source>
        <dbReference type="SAM" id="Phobius"/>
    </source>
</evidence>
<keyword evidence="1" id="KW-0472">Membrane</keyword>
<reference evidence="2" key="1">
    <citation type="submission" date="2021-02" db="EMBL/GenBank/DDBJ databases">
        <authorList>
            <person name="Nowell W R."/>
        </authorList>
    </citation>
    <scope>NUCLEOTIDE SEQUENCE</scope>
</reference>
<accession>A0A815BSG1</accession>
<sequence length="217" mass="24641">MNNTLSSISSALIVAPYQLNIWFGIFLWVTGNLGSIGEYARFQIHVTTRYDVICKLRQFFSIWGNQVSFTLFSLATLDRLLSTQRAHSNRGSAALTSRYLLFIGHRLILYKAKNRKCAPRSGFYAYFDNYIEIVFTAICPPVAVIVLTYLLIRSVRNVIQRQIISGNNAQAATVAYRSNLEQMDSRLTSMLILQSMIVIITYIPFAAELVYTNVTQN</sequence>
<comment type="caution">
    <text evidence="2">The sequence shown here is derived from an EMBL/GenBank/DDBJ whole genome shotgun (WGS) entry which is preliminary data.</text>
</comment>
<evidence type="ECO:0008006" key="4">
    <source>
        <dbReference type="Google" id="ProtNLM"/>
    </source>
</evidence>
<dbReference type="SUPFAM" id="SSF81321">
    <property type="entry name" value="Family A G protein-coupled receptor-like"/>
    <property type="match status" value="1"/>
</dbReference>
<evidence type="ECO:0000313" key="3">
    <source>
        <dbReference type="Proteomes" id="UP000663834"/>
    </source>
</evidence>
<gene>
    <name evidence="2" type="ORF">KQP761_LOCUS3581</name>
</gene>
<keyword evidence="1" id="KW-1133">Transmembrane helix</keyword>
<evidence type="ECO:0000313" key="2">
    <source>
        <dbReference type="EMBL" id="CAF1276914.1"/>
    </source>
</evidence>
<protein>
    <recommendedName>
        <fullName evidence="4">G-protein coupled receptors family 1 profile domain-containing protein</fullName>
    </recommendedName>
</protein>
<feature type="transmembrane region" description="Helical" evidence="1">
    <location>
        <begin position="187"/>
        <end position="207"/>
    </location>
</feature>
<dbReference type="Proteomes" id="UP000663834">
    <property type="component" value="Unassembled WGS sequence"/>
</dbReference>
<dbReference type="AlphaFoldDB" id="A0A815BSG1"/>